<dbReference type="EMBL" id="DSOL01000281">
    <property type="protein sequence ID" value="HEN28928.1"/>
    <property type="molecule type" value="Genomic_DNA"/>
</dbReference>
<dbReference type="AlphaFoldDB" id="A0A7C2K350"/>
<dbReference type="Pfam" id="PF00534">
    <property type="entry name" value="Glycos_transf_1"/>
    <property type="match status" value="1"/>
</dbReference>
<gene>
    <name evidence="2" type="ORF">ENQ77_09865</name>
</gene>
<accession>A0A7C2K350</accession>
<sequence>MKIYPNYWKPWGLAINEAMQFGKPVIATFSVSTARNLVRQEIKGFVVPENNDRALAEAIRSIILDEELAKKMRQKFREIILQTYNCDHLVKGFIESNKHHYTRWQL</sequence>
<evidence type="ECO:0000313" key="2">
    <source>
        <dbReference type="EMBL" id="HEN28928.1"/>
    </source>
</evidence>
<comment type="caution">
    <text evidence="2">The sequence shown here is derived from an EMBL/GenBank/DDBJ whole genome shotgun (WGS) entry which is preliminary data.</text>
</comment>
<dbReference type="CDD" id="cd03801">
    <property type="entry name" value="GT4_PimA-like"/>
    <property type="match status" value="1"/>
</dbReference>
<reference evidence="2" key="1">
    <citation type="journal article" date="2020" name="mSystems">
        <title>Genome- and Community-Level Interaction Insights into Carbon Utilization and Element Cycling Functions of Hydrothermarchaeota in Hydrothermal Sediment.</title>
        <authorList>
            <person name="Zhou Z."/>
            <person name="Liu Y."/>
            <person name="Xu W."/>
            <person name="Pan J."/>
            <person name="Luo Z.H."/>
            <person name="Li M."/>
        </authorList>
    </citation>
    <scope>NUCLEOTIDE SEQUENCE [LARGE SCALE GENOMIC DNA]</scope>
    <source>
        <strain evidence="2">SpSt-34</strain>
    </source>
</reference>
<dbReference type="SUPFAM" id="SSF53756">
    <property type="entry name" value="UDP-Glycosyltransferase/glycogen phosphorylase"/>
    <property type="match status" value="1"/>
</dbReference>
<dbReference type="PANTHER" id="PTHR12526">
    <property type="entry name" value="GLYCOSYLTRANSFERASE"/>
    <property type="match status" value="1"/>
</dbReference>
<organism evidence="2">
    <name type="scientific">candidate division WOR-3 bacterium</name>
    <dbReference type="NCBI Taxonomy" id="2052148"/>
    <lineage>
        <taxon>Bacteria</taxon>
        <taxon>Bacteria division WOR-3</taxon>
    </lineage>
</organism>
<dbReference type="Gene3D" id="3.40.50.2000">
    <property type="entry name" value="Glycogen Phosphorylase B"/>
    <property type="match status" value="1"/>
</dbReference>
<dbReference type="InterPro" id="IPR001296">
    <property type="entry name" value="Glyco_trans_1"/>
</dbReference>
<evidence type="ECO:0000259" key="1">
    <source>
        <dbReference type="Pfam" id="PF00534"/>
    </source>
</evidence>
<proteinExistence type="predicted"/>
<protein>
    <submittedName>
        <fullName evidence="2">Glycosyltransferase</fullName>
    </submittedName>
</protein>
<name>A0A7C2K350_UNCW3</name>
<keyword evidence="2" id="KW-0808">Transferase</keyword>
<dbReference type="GO" id="GO:0016757">
    <property type="term" value="F:glycosyltransferase activity"/>
    <property type="evidence" value="ECO:0007669"/>
    <property type="project" value="InterPro"/>
</dbReference>
<feature type="domain" description="Glycosyl transferase family 1" evidence="1">
    <location>
        <begin position="3"/>
        <end position="77"/>
    </location>
</feature>